<dbReference type="RefSeq" id="WP_398353373.1">
    <property type="nucleotide sequence ID" value="NZ_CBDRGV010000016.1"/>
</dbReference>
<comment type="caution">
    <text evidence="1">The sequence shown here is derived from an EMBL/GenBank/DDBJ whole genome shotgun (WGS) entry which is preliminary data.</text>
</comment>
<accession>A0ABW7SBD4</accession>
<reference evidence="1 2" key="1">
    <citation type="submission" date="2024-10" db="EMBL/GenBank/DDBJ databases">
        <authorList>
            <person name="Wannawong T."/>
            <person name="Kuncharoen N."/>
            <person name="Mhuantong W."/>
        </authorList>
    </citation>
    <scope>NUCLEOTIDE SEQUENCE [LARGE SCALE GENOMIC DNA]</scope>
    <source>
        <strain evidence="1 2">CALK1-4</strain>
    </source>
</reference>
<protein>
    <submittedName>
        <fullName evidence="1">Uncharacterized protein</fullName>
    </submittedName>
</protein>
<proteinExistence type="predicted"/>
<dbReference type="Proteomes" id="UP001610810">
    <property type="component" value="Unassembled WGS sequence"/>
</dbReference>
<name>A0ABW7SBD4_STRTE</name>
<dbReference type="EMBL" id="JBIQWK010000011">
    <property type="protein sequence ID" value="MFI0576128.1"/>
    <property type="molecule type" value="Genomic_DNA"/>
</dbReference>
<gene>
    <name evidence="1" type="ORF">ACH3YB_31330</name>
</gene>
<evidence type="ECO:0000313" key="2">
    <source>
        <dbReference type="Proteomes" id="UP001610810"/>
    </source>
</evidence>
<keyword evidence="2" id="KW-1185">Reference proteome</keyword>
<evidence type="ECO:0000313" key="1">
    <source>
        <dbReference type="EMBL" id="MFI0576128.1"/>
    </source>
</evidence>
<sequence length="98" mass="11398">MAFSDRDASPTQWCDWWTEVHQLARDIAYGWVPPHLTADPSDPNPWFWHWCAQQGRWQAQAAPDHRLVSREPLHLEPSLLWPCCGTHGFVRGGEWIPV</sequence>
<organism evidence="1 2">
    <name type="scientific">Streptomyces tendae</name>
    <dbReference type="NCBI Taxonomy" id="1932"/>
    <lineage>
        <taxon>Bacteria</taxon>
        <taxon>Bacillati</taxon>
        <taxon>Actinomycetota</taxon>
        <taxon>Actinomycetes</taxon>
        <taxon>Kitasatosporales</taxon>
        <taxon>Streptomycetaceae</taxon>
        <taxon>Streptomyces</taxon>
    </lineage>
</organism>